<dbReference type="AlphaFoldDB" id="A0A7W7ZK53"/>
<sequence>MNFDRRKLIALASFAGFETLFSPSLLAEQPPHNLYRVSDPTILFAATRALILQDTITTFITLDANGHPRARSVLASAPDEDLSIWIGTRKGSRKLEQLAANPAATLHFNDDANGAYVSLMGEAHAHTDAALIAVKNPYKGDMIKSYFPQYPADFVLIGFKPHWLEVMTADLRGKPETWQPEGVTT</sequence>
<keyword evidence="3" id="KW-1185">Reference proteome</keyword>
<evidence type="ECO:0000313" key="2">
    <source>
        <dbReference type="EMBL" id="MBB5061049.1"/>
    </source>
</evidence>
<dbReference type="Pfam" id="PF01243">
    <property type="entry name" value="PNPOx_N"/>
    <property type="match status" value="1"/>
</dbReference>
<feature type="domain" description="Pyridoxamine 5'-phosphate oxidase N-terminal" evidence="1">
    <location>
        <begin position="46"/>
        <end position="165"/>
    </location>
</feature>
<reference evidence="2 3" key="1">
    <citation type="submission" date="2020-08" db="EMBL/GenBank/DDBJ databases">
        <title>Genomic Encyclopedia of Type Strains, Phase IV (KMG-V): Genome sequencing to study the core and pangenomes of soil and plant-associated prokaryotes.</title>
        <authorList>
            <person name="Whitman W."/>
        </authorList>
    </citation>
    <scope>NUCLEOTIDE SEQUENCE [LARGE SCALE GENOMIC DNA]</scope>
    <source>
        <strain evidence="2 3">M8UP14</strain>
    </source>
</reference>
<accession>A0A7W7ZK53</accession>
<dbReference type="EMBL" id="JACHIP010000026">
    <property type="protein sequence ID" value="MBB5061049.1"/>
    <property type="molecule type" value="Genomic_DNA"/>
</dbReference>
<dbReference type="Proteomes" id="UP000540989">
    <property type="component" value="Unassembled WGS sequence"/>
</dbReference>
<dbReference type="SUPFAM" id="SSF50475">
    <property type="entry name" value="FMN-binding split barrel"/>
    <property type="match status" value="1"/>
</dbReference>
<dbReference type="InterPro" id="IPR052917">
    <property type="entry name" value="Stress-Dev_Protein"/>
</dbReference>
<proteinExistence type="predicted"/>
<evidence type="ECO:0000259" key="1">
    <source>
        <dbReference type="Pfam" id="PF01243"/>
    </source>
</evidence>
<evidence type="ECO:0000313" key="3">
    <source>
        <dbReference type="Proteomes" id="UP000540989"/>
    </source>
</evidence>
<dbReference type="PANTHER" id="PTHR34818">
    <property type="entry name" value="PROTEIN BLI-3"/>
    <property type="match status" value="1"/>
</dbReference>
<dbReference type="RefSeq" id="WP_184223714.1">
    <property type="nucleotide sequence ID" value="NZ_JACHIP010000026.1"/>
</dbReference>
<dbReference type="InterPro" id="IPR011576">
    <property type="entry name" value="Pyridox_Oxase_N"/>
</dbReference>
<comment type="caution">
    <text evidence="2">The sequence shown here is derived from an EMBL/GenBank/DDBJ whole genome shotgun (WGS) entry which is preliminary data.</text>
</comment>
<dbReference type="Gene3D" id="2.30.110.10">
    <property type="entry name" value="Electron Transport, Fmn-binding Protein, Chain A"/>
    <property type="match status" value="1"/>
</dbReference>
<protein>
    <submittedName>
        <fullName evidence="2">General stress protein 26</fullName>
    </submittedName>
</protein>
<organism evidence="2 3">
    <name type="scientific">Granulicella aggregans</name>
    <dbReference type="NCBI Taxonomy" id="474949"/>
    <lineage>
        <taxon>Bacteria</taxon>
        <taxon>Pseudomonadati</taxon>
        <taxon>Acidobacteriota</taxon>
        <taxon>Terriglobia</taxon>
        <taxon>Terriglobales</taxon>
        <taxon>Acidobacteriaceae</taxon>
        <taxon>Granulicella</taxon>
    </lineage>
</organism>
<dbReference type="PANTHER" id="PTHR34818:SF1">
    <property type="entry name" value="PROTEIN BLI-3"/>
    <property type="match status" value="1"/>
</dbReference>
<gene>
    <name evidence="2" type="ORF">HDF16_005785</name>
</gene>
<dbReference type="InterPro" id="IPR012349">
    <property type="entry name" value="Split_barrel_FMN-bd"/>
</dbReference>
<name>A0A7W7ZK53_9BACT</name>